<dbReference type="RefSeq" id="WP_182956234.1">
    <property type="nucleotide sequence ID" value="NZ_WNXC01000002.1"/>
</dbReference>
<keyword evidence="2" id="KW-1185">Reference proteome</keyword>
<dbReference type="EMBL" id="WNXC01000002">
    <property type="protein sequence ID" value="MBB2149142.1"/>
    <property type="molecule type" value="Genomic_DNA"/>
</dbReference>
<sequence length="167" mass="19193">MKLSVLLIFLLFSINIYGSKPEIQEVRILFEASAKSKTAAEQFLKILATTTTSDPPIYRCYQGVSEMMQAKYGFNPIHKLKRFKRGKTLIEEAVSKAPEDVEIRFLRFVIQSNLPAILNYNEHINQDKHFLLVNLKTIKDNKLKQSILKYLADCKNCTPQERKGLIG</sequence>
<proteinExistence type="predicted"/>
<accession>A0ABR6EVU9</accession>
<comment type="caution">
    <text evidence="1">The sequence shown here is derived from an EMBL/GenBank/DDBJ whole genome shotgun (WGS) entry which is preliminary data.</text>
</comment>
<evidence type="ECO:0008006" key="3">
    <source>
        <dbReference type="Google" id="ProtNLM"/>
    </source>
</evidence>
<gene>
    <name evidence="1" type="ORF">GM920_09505</name>
</gene>
<evidence type="ECO:0000313" key="1">
    <source>
        <dbReference type="EMBL" id="MBB2149142.1"/>
    </source>
</evidence>
<organism evidence="1 2">
    <name type="scientific">Pedobacter gandavensis</name>
    <dbReference type="NCBI Taxonomy" id="2679963"/>
    <lineage>
        <taxon>Bacteria</taxon>
        <taxon>Pseudomonadati</taxon>
        <taxon>Bacteroidota</taxon>
        <taxon>Sphingobacteriia</taxon>
        <taxon>Sphingobacteriales</taxon>
        <taxon>Sphingobacteriaceae</taxon>
        <taxon>Pedobacter</taxon>
    </lineage>
</organism>
<reference evidence="1 2" key="1">
    <citation type="submission" date="2019-11" db="EMBL/GenBank/DDBJ databases">
        <title>Description of Pedobacter sp. LMG 31462T.</title>
        <authorList>
            <person name="Carlier A."/>
            <person name="Qi S."/>
            <person name="Vandamme P."/>
        </authorList>
    </citation>
    <scope>NUCLEOTIDE SEQUENCE [LARGE SCALE GENOMIC DNA]</scope>
    <source>
        <strain evidence="1 2">LMG 31462</strain>
    </source>
</reference>
<protein>
    <recommendedName>
        <fullName evidence="3">DUF4476 domain-containing protein</fullName>
    </recommendedName>
</protein>
<dbReference type="Proteomes" id="UP000636110">
    <property type="component" value="Unassembled WGS sequence"/>
</dbReference>
<name>A0ABR6EVU9_9SPHI</name>
<evidence type="ECO:0000313" key="2">
    <source>
        <dbReference type="Proteomes" id="UP000636110"/>
    </source>
</evidence>